<feature type="region of interest" description="Disordered" evidence="1">
    <location>
        <begin position="29"/>
        <end position="91"/>
    </location>
</feature>
<evidence type="ECO:0000256" key="1">
    <source>
        <dbReference type="SAM" id="MobiDB-lite"/>
    </source>
</evidence>
<dbReference type="EMBL" id="RWIC01000471">
    <property type="protein sequence ID" value="TKC43431.1"/>
    <property type="molecule type" value="Genomic_DNA"/>
</dbReference>
<sequence>MHFNSEWHKKVFGDAGADTRPCGGFGVQHGGPGLAGAHGPMSSGCDAGPAHAVGPQPPGGGRPRGRKASRVPQAGVGIVSAASIPEAALGP</sequence>
<comment type="caution">
    <text evidence="2">The sequence shown here is derived from an EMBL/GenBank/DDBJ whole genome shotgun (WGS) entry which is preliminary data.</text>
</comment>
<reference evidence="3" key="1">
    <citation type="journal article" date="2019" name="IScience">
        <title>Narwhal Genome Reveals Long-Term Low Genetic Diversity despite Current Large Abundance Size.</title>
        <authorList>
            <person name="Westbury M.V."/>
            <person name="Petersen B."/>
            <person name="Garde E."/>
            <person name="Heide-Jorgensen M.P."/>
            <person name="Lorenzen E.D."/>
        </authorList>
    </citation>
    <scope>NUCLEOTIDE SEQUENCE [LARGE SCALE GENOMIC DNA]</scope>
</reference>
<evidence type="ECO:0000313" key="3">
    <source>
        <dbReference type="Proteomes" id="UP000308365"/>
    </source>
</evidence>
<dbReference type="AlphaFoldDB" id="A0A4U1F2B6"/>
<organism evidence="2 3">
    <name type="scientific">Monodon monoceros</name>
    <name type="common">Narwhal</name>
    <name type="synonym">Ceratodon monodon</name>
    <dbReference type="NCBI Taxonomy" id="40151"/>
    <lineage>
        <taxon>Eukaryota</taxon>
        <taxon>Metazoa</taxon>
        <taxon>Chordata</taxon>
        <taxon>Craniata</taxon>
        <taxon>Vertebrata</taxon>
        <taxon>Euteleostomi</taxon>
        <taxon>Mammalia</taxon>
        <taxon>Eutheria</taxon>
        <taxon>Laurasiatheria</taxon>
        <taxon>Artiodactyla</taxon>
        <taxon>Whippomorpha</taxon>
        <taxon>Cetacea</taxon>
        <taxon>Odontoceti</taxon>
        <taxon>Monodontidae</taxon>
        <taxon>Monodon</taxon>
    </lineage>
</organism>
<gene>
    <name evidence="2" type="ORF">EI555_016826</name>
</gene>
<evidence type="ECO:0000313" key="2">
    <source>
        <dbReference type="EMBL" id="TKC43431.1"/>
    </source>
</evidence>
<accession>A0A4U1F2B6</accession>
<protein>
    <submittedName>
        <fullName evidence="2">Uncharacterized protein</fullName>
    </submittedName>
</protein>
<name>A0A4U1F2B6_MONMO</name>
<proteinExistence type="predicted"/>
<dbReference type="Proteomes" id="UP000308365">
    <property type="component" value="Unassembled WGS sequence"/>
</dbReference>